<feature type="region of interest" description="Disordered" evidence="1">
    <location>
        <begin position="155"/>
        <end position="174"/>
    </location>
</feature>
<dbReference type="GeneID" id="113600633"/>
<feature type="compositionally biased region" description="Low complexity" evidence="1">
    <location>
        <begin position="155"/>
        <end position="167"/>
    </location>
</feature>
<dbReference type="Proteomes" id="UP001652583">
    <property type="component" value="Chromosome F2"/>
</dbReference>
<organism evidence="2 3">
    <name type="scientific">Acinonyx jubatus</name>
    <name type="common">Cheetah</name>
    <dbReference type="NCBI Taxonomy" id="32536"/>
    <lineage>
        <taxon>Eukaryota</taxon>
        <taxon>Metazoa</taxon>
        <taxon>Chordata</taxon>
        <taxon>Craniata</taxon>
        <taxon>Vertebrata</taxon>
        <taxon>Euteleostomi</taxon>
        <taxon>Mammalia</taxon>
        <taxon>Eutheria</taxon>
        <taxon>Laurasiatheria</taxon>
        <taxon>Carnivora</taxon>
        <taxon>Feliformia</taxon>
        <taxon>Felidae</taxon>
        <taxon>Felinae</taxon>
        <taxon>Acinonyx</taxon>
    </lineage>
</organism>
<gene>
    <name evidence="3" type="primary">LOC113600633</name>
</gene>
<dbReference type="RefSeq" id="XP_053064219.1">
    <property type="nucleotide sequence ID" value="XM_053208244.1"/>
</dbReference>
<protein>
    <submittedName>
        <fullName evidence="3">Uncharacterized protein LOC113600633</fullName>
    </submittedName>
</protein>
<evidence type="ECO:0000313" key="2">
    <source>
        <dbReference type="Proteomes" id="UP001652583"/>
    </source>
</evidence>
<sequence>MSLLKVYPDSQRLTTFSRLSAHSGFFSPFTAPAQTWDSASSLELETFGISPKPRAQGKCVGGGLFLKVQSTRWLPSPMSAARQARLPLRLCPQWARAGLHGVVGVAVGRLRGCGHWPSLRLDARPEQALFLGSPRISFPHPVFISCSPPQDYSPGLLGDSSSGHSGPEPTNQRKVNRDGLAKLHAFILVFLSAKWDPLTCWSSARGKFSLTCQPGITKRLQCQDGHRRPNVQFQ</sequence>
<evidence type="ECO:0000313" key="3">
    <source>
        <dbReference type="RefSeq" id="XP_053064219.1"/>
    </source>
</evidence>
<proteinExistence type="predicted"/>
<keyword evidence="2" id="KW-1185">Reference proteome</keyword>
<accession>A0ABM3NXR1</accession>
<evidence type="ECO:0000256" key="1">
    <source>
        <dbReference type="SAM" id="MobiDB-lite"/>
    </source>
</evidence>
<reference evidence="3" key="1">
    <citation type="submission" date="2025-08" db="UniProtKB">
        <authorList>
            <consortium name="RefSeq"/>
        </authorList>
    </citation>
    <scope>IDENTIFICATION</scope>
    <source>
        <tissue evidence="3">Blood</tissue>
    </source>
</reference>
<name>A0ABM3NXR1_ACIJB</name>